<name>K9UII5_CHAP6</name>
<organism evidence="1 2">
    <name type="scientific">Chamaesiphon minutus (strain ATCC 27169 / PCC 6605)</name>
    <dbReference type="NCBI Taxonomy" id="1173020"/>
    <lineage>
        <taxon>Bacteria</taxon>
        <taxon>Bacillati</taxon>
        <taxon>Cyanobacteriota</taxon>
        <taxon>Cyanophyceae</taxon>
        <taxon>Gomontiellales</taxon>
        <taxon>Chamaesiphonaceae</taxon>
        <taxon>Chamaesiphon</taxon>
    </lineage>
</organism>
<dbReference type="HOGENOM" id="CLU_1243488_0_0_3"/>
<dbReference type="OrthoDB" id="516964at2"/>
<dbReference type="STRING" id="1173020.Cha6605_3953"/>
<evidence type="ECO:0000313" key="2">
    <source>
        <dbReference type="Proteomes" id="UP000010366"/>
    </source>
</evidence>
<protein>
    <submittedName>
        <fullName evidence="1">Uncharacterized protein</fullName>
    </submittedName>
</protein>
<sequence>MLTKQDLSSIKKFYGRQMEESSGGRIRRFLSSISIGYVTLADEYSNLEFETQFPSTNISDDIDRYHREGFPKVKWLPDAIKIKRLDSSKVPVSVIESFNRHIWYSRYCLTEIHVVKFHVANLETFAVYIEGYVDDGWDNGITGWEIYEASGNFIFSLIRSNGKWFREDNFITSEDFGTAKYCPSYTPELAAQSPSPIWIEEGYNGFWSFPLWSEDEVKLVRR</sequence>
<dbReference type="AlphaFoldDB" id="K9UII5"/>
<accession>K9UII5</accession>
<reference evidence="1 2" key="1">
    <citation type="submission" date="2012-05" db="EMBL/GenBank/DDBJ databases">
        <title>Finished chromosome of genome of Chamaesiphon sp. PCC 6605.</title>
        <authorList>
            <consortium name="US DOE Joint Genome Institute"/>
            <person name="Gugger M."/>
            <person name="Coursin T."/>
            <person name="Rippka R."/>
            <person name="Tandeau De Marsac N."/>
            <person name="Huntemann M."/>
            <person name="Wei C.-L."/>
            <person name="Han J."/>
            <person name="Detter J.C."/>
            <person name="Han C."/>
            <person name="Tapia R."/>
            <person name="Chen A."/>
            <person name="Kyrpides N."/>
            <person name="Mavromatis K."/>
            <person name="Markowitz V."/>
            <person name="Szeto E."/>
            <person name="Ivanova N."/>
            <person name="Pagani I."/>
            <person name="Pati A."/>
            <person name="Goodwin L."/>
            <person name="Nordberg H.P."/>
            <person name="Cantor M.N."/>
            <person name="Hua S.X."/>
            <person name="Woyke T."/>
            <person name="Kerfeld C.A."/>
        </authorList>
    </citation>
    <scope>NUCLEOTIDE SEQUENCE [LARGE SCALE GENOMIC DNA]</scope>
    <source>
        <strain evidence="2">ATCC 27169 / PCC 6605</strain>
    </source>
</reference>
<dbReference type="KEGG" id="cmp:Cha6605_3953"/>
<dbReference type="eggNOG" id="ENOG5033MC4">
    <property type="taxonomic scope" value="Bacteria"/>
</dbReference>
<evidence type="ECO:0000313" key="1">
    <source>
        <dbReference type="EMBL" id="AFY94917.1"/>
    </source>
</evidence>
<dbReference type="Proteomes" id="UP000010366">
    <property type="component" value="Chromosome"/>
</dbReference>
<dbReference type="RefSeq" id="WP_015161031.1">
    <property type="nucleotide sequence ID" value="NC_019697.1"/>
</dbReference>
<gene>
    <name evidence="1" type="ORF">Cha6605_3953</name>
</gene>
<dbReference type="EMBL" id="CP003600">
    <property type="protein sequence ID" value="AFY94917.1"/>
    <property type="molecule type" value="Genomic_DNA"/>
</dbReference>
<proteinExistence type="predicted"/>
<keyword evidence="2" id="KW-1185">Reference proteome</keyword>